<dbReference type="GO" id="GO:0004386">
    <property type="term" value="F:helicase activity"/>
    <property type="evidence" value="ECO:0007669"/>
    <property type="project" value="UniProtKB-KW"/>
</dbReference>
<comment type="caution">
    <text evidence="5">The sequence shown here is derived from an EMBL/GenBank/DDBJ whole genome shotgun (WGS) entry which is preliminary data.</text>
</comment>
<keyword evidence="5" id="KW-0378">Hydrolase</keyword>
<sequence length="745" mass="80454">MTSWPPSGSEGAPAGAYDLLHPGVQKWVYEKGWRRLRDAQEKATGPILAGDTDVIVAAATAGGKTEAAWLPICSALLAEDDRHGQRTRGVRALYLSPLKALINDQHQRLEDLCAGLGVPVHPWHGDVAAAHKSRALTDPDGVLLITPESVEALFVNRGSQVAKLFGNLRYIVVDEMHSFLGTERGAQLQSLLHRIELAIRRRVPRVGLSATLGDFTAAAEFLRPGAGARVEIVQSAEAGTQISLQVKGYTFTAPDPALGRSSRRGDQNAAAIAAHLFGTLRGANNLVFANSRRDVETYTDLLNRLCADAGVPQEFVPHHGGLSKELREQVESRLKANSAPVTAVCTSTLEMGVDIGAVASVAQIGAPAGVAALRQRLGRSGRRDGSDAVLRVYVSEPEPTGHATPADRLRTELFHTCAVIEMLLGGRYELPDPGSPHLSTLVQQILSVAAQHGGVAARQLHGALCAHGPFTTVDQATFAELLRTMGQHELLMQDADGRLLPGSRGEELINHYGFFTAFHTRAEFRLVAGGETIGSMPVDPSIMAGSLLVFAGRRWKVLNVEDRQRVIELTAAAGGQAPRFLGGGGPEVTDAVRQAMRGLYLSEDVPRYLDRAARRLFQEGRDAFHQQGHAESRIFTWGGETLIYPWRGDRIMTTLTILLAGQGLEVAATGPALTVQSRTPDRIHDVLQQLAAMPHPDPLELARAAADKRHDKYDEYLSQDLLDRAYAARALDVPGAWESLLEIAR</sequence>
<dbReference type="SMART" id="SM00487">
    <property type="entry name" value="DEXDc"/>
    <property type="match status" value="1"/>
</dbReference>
<dbReference type="PANTHER" id="PTHR47962:SF5">
    <property type="entry name" value="ATP-DEPENDENT HELICASE LHR-RELATED"/>
    <property type="match status" value="1"/>
</dbReference>
<protein>
    <submittedName>
        <fullName evidence="5">ATP-dependent helicase</fullName>
    </submittedName>
</protein>
<dbReference type="InterPro" id="IPR011545">
    <property type="entry name" value="DEAD/DEAH_box_helicase_dom"/>
</dbReference>
<dbReference type="GO" id="GO:0005524">
    <property type="term" value="F:ATP binding"/>
    <property type="evidence" value="ECO:0007669"/>
    <property type="project" value="UniProtKB-KW"/>
</dbReference>
<dbReference type="AlphaFoldDB" id="A0A8J3P6C9"/>
<dbReference type="RefSeq" id="WP_203691627.1">
    <property type="nucleotide sequence ID" value="NZ_BAAALC010000021.1"/>
</dbReference>
<proteinExistence type="predicted"/>
<evidence type="ECO:0000259" key="3">
    <source>
        <dbReference type="PROSITE" id="PS51192"/>
    </source>
</evidence>
<dbReference type="InterPro" id="IPR052511">
    <property type="entry name" value="ATP-dep_Helicase"/>
</dbReference>
<feature type="domain" description="Helicase ATP-binding" evidence="3">
    <location>
        <begin position="45"/>
        <end position="230"/>
    </location>
</feature>
<evidence type="ECO:0000256" key="2">
    <source>
        <dbReference type="ARBA" id="ARBA00022840"/>
    </source>
</evidence>
<accession>A0A8J3P6C9</accession>
<dbReference type="SMART" id="SM00490">
    <property type="entry name" value="HELICc"/>
    <property type="match status" value="1"/>
</dbReference>
<dbReference type="PANTHER" id="PTHR47962">
    <property type="entry name" value="ATP-DEPENDENT HELICASE LHR-RELATED-RELATED"/>
    <property type="match status" value="1"/>
</dbReference>
<dbReference type="InterPro" id="IPR014001">
    <property type="entry name" value="Helicase_ATP-bd"/>
</dbReference>
<name>A0A8J3P6C9_9ACTN</name>
<dbReference type="PROSITE" id="PS51194">
    <property type="entry name" value="HELICASE_CTER"/>
    <property type="match status" value="1"/>
</dbReference>
<reference evidence="5 6" key="1">
    <citation type="submission" date="2021-01" db="EMBL/GenBank/DDBJ databases">
        <title>Whole genome shotgun sequence of Catellatospora coxensis NBRC 107359.</title>
        <authorList>
            <person name="Komaki H."/>
            <person name="Tamura T."/>
        </authorList>
    </citation>
    <scope>NUCLEOTIDE SEQUENCE [LARGE SCALE GENOMIC DNA]</scope>
    <source>
        <strain evidence="5 6">NBRC 107359</strain>
    </source>
</reference>
<feature type="domain" description="Helicase C-terminal" evidence="4">
    <location>
        <begin position="271"/>
        <end position="425"/>
    </location>
</feature>
<dbReference type="GO" id="GO:0003677">
    <property type="term" value="F:DNA binding"/>
    <property type="evidence" value="ECO:0007669"/>
    <property type="project" value="TreeGrafter"/>
</dbReference>
<keyword evidence="5" id="KW-0347">Helicase</keyword>
<dbReference type="SUPFAM" id="SSF52540">
    <property type="entry name" value="P-loop containing nucleoside triphosphate hydrolases"/>
    <property type="match status" value="1"/>
</dbReference>
<dbReference type="Proteomes" id="UP000630887">
    <property type="component" value="Unassembled WGS sequence"/>
</dbReference>
<dbReference type="CDD" id="cd17922">
    <property type="entry name" value="DEXHc_LHR-like"/>
    <property type="match status" value="1"/>
</dbReference>
<dbReference type="InterPro" id="IPR027417">
    <property type="entry name" value="P-loop_NTPase"/>
</dbReference>
<evidence type="ECO:0000259" key="4">
    <source>
        <dbReference type="PROSITE" id="PS51194"/>
    </source>
</evidence>
<dbReference type="Pfam" id="PF00271">
    <property type="entry name" value="Helicase_C"/>
    <property type="match status" value="1"/>
</dbReference>
<dbReference type="InterPro" id="IPR001650">
    <property type="entry name" value="Helicase_C-like"/>
</dbReference>
<evidence type="ECO:0000313" key="5">
    <source>
        <dbReference type="EMBL" id="GIG05374.1"/>
    </source>
</evidence>
<dbReference type="PROSITE" id="PS51192">
    <property type="entry name" value="HELICASE_ATP_BIND_1"/>
    <property type="match status" value="1"/>
</dbReference>
<dbReference type="Gene3D" id="3.40.50.300">
    <property type="entry name" value="P-loop containing nucleotide triphosphate hydrolases"/>
    <property type="match status" value="2"/>
</dbReference>
<keyword evidence="6" id="KW-1185">Reference proteome</keyword>
<keyword evidence="1" id="KW-0547">Nucleotide-binding</keyword>
<keyword evidence="2" id="KW-0067">ATP-binding</keyword>
<evidence type="ECO:0000313" key="6">
    <source>
        <dbReference type="Proteomes" id="UP000630887"/>
    </source>
</evidence>
<evidence type="ECO:0000256" key="1">
    <source>
        <dbReference type="ARBA" id="ARBA00022741"/>
    </source>
</evidence>
<dbReference type="GO" id="GO:0016887">
    <property type="term" value="F:ATP hydrolysis activity"/>
    <property type="evidence" value="ECO:0007669"/>
    <property type="project" value="TreeGrafter"/>
</dbReference>
<gene>
    <name evidence="5" type="ORF">Cco03nite_20740</name>
</gene>
<organism evidence="5 6">
    <name type="scientific">Catellatospora coxensis</name>
    <dbReference type="NCBI Taxonomy" id="310354"/>
    <lineage>
        <taxon>Bacteria</taxon>
        <taxon>Bacillati</taxon>
        <taxon>Actinomycetota</taxon>
        <taxon>Actinomycetes</taxon>
        <taxon>Micromonosporales</taxon>
        <taxon>Micromonosporaceae</taxon>
        <taxon>Catellatospora</taxon>
    </lineage>
</organism>
<dbReference type="Pfam" id="PF00270">
    <property type="entry name" value="DEAD"/>
    <property type="match status" value="1"/>
</dbReference>
<dbReference type="EMBL" id="BONI01000014">
    <property type="protein sequence ID" value="GIG05374.1"/>
    <property type="molecule type" value="Genomic_DNA"/>
</dbReference>